<dbReference type="InterPro" id="IPR036909">
    <property type="entry name" value="Cyt_c-like_dom_sf"/>
</dbReference>
<feature type="domain" description="Cytochrome c" evidence="7">
    <location>
        <begin position="41"/>
        <end position="126"/>
    </location>
</feature>
<evidence type="ECO:0000259" key="7">
    <source>
        <dbReference type="PROSITE" id="PS51007"/>
    </source>
</evidence>
<proteinExistence type="predicted"/>
<keyword evidence="9" id="KW-1185">Reference proteome</keyword>
<evidence type="ECO:0000313" key="9">
    <source>
        <dbReference type="Proteomes" id="UP000199648"/>
    </source>
</evidence>
<dbReference type="GO" id="GO:0046872">
    <property type="term" value="F:metal ion binding"/>
    <property type="evidence" value="ECO:0007669"/>
    <property type="project" value="UniProtKB-KW"/>
</dbReference>
<dbReference type="GO" id="GO:0020037">
    <property type="term" value="F:heme binding"/>
    <property type="evidence" value="ECO:0007669"/>
    <property type="project" value="InterPro"/>
</dbReference>
<organism evidence="8 9">
    <name type="scientific">Thiohalomonas denitrificans</name>
    <dbReference type="NCBI Taxonomy" id="415747"/>
    <lineage>
        <taxon>Bacteria</taxon>
        <taxon>Pseudomonadati</taxon>
        <taxon>Pseudomonadota</taxon>
        <taxon>Gammaproteobacteria</taxon>
        <taxon>Thiohalomonadales</taxon>
        <taxon>Thiohalomonadaceae</taxon>
        <taxon>Thiohalomonas</taxon>
    </lineage>
</organism>
<dbReference type="InterPro" id="IPR009056">
    <property type="entry name" value="Cyt_c-like_dom"/>
</dbReference>
<keyword evidence="1" id="KW-0813">Transport</keyword>
<evidence type="ECO:0000256" key="3">
    <source>
        <dbReference type="ARBA" id="ARBA00022723"/>
    </source>
</evidence>
<reference evidence="8 9" key="1">
    <citation type="submission" date="2016-10" db="EMBL/GenBank/DDBJ databases">
        <authorList>
            <person name="de Groot N.N."/>
        </authorList>
    </citation>
    <scope>NUCLEOTIDE SEQUENCE [LARGE SCALE GENOMIC DNA]</scope>
    <source>
        <strain evidence="8 9">HLD2</strain>
    </source>
</reference>
<dbReference type="Pfam" id="PF00034">
    <property type="entry name" value="Cytochrom_C"/>
    <property type="match status" value="1"/>
</dbReference>
<dbReference type="PANTHER" id="PTHR37823">
    <property type="entry name" value="CYTOCHROME C-553-LIKE"/>
    <property type="match status" value="1"/>
</dbReference>
<dbReference type="SUPFAM" id="SSF46626">
    <property type="entry name" value="Cytochrome c"/>
    <property type="match status" value="1"/>
</dbReference>
<protein>
    <submittedName>
        <fullName evidence="8">Cytochrome c</fullName>
    </submittedName>
</protein>
<evidence type="ECO:0000256" key="1">
    <source>
        <dbReference type="ARBA" id="ARBA00022448"/>
    </source>
</evidence>
<dbReference type="Proteomes" id="UP000199648">
    <property type="component" value="Unassembled WGS sequence"/>
</dbReference>
<keyword evidence="2 6" id="KW-0349">Heme</keyword>
<keyword evidence="5 6" id="KW-0408">Iron</keyword>
<keyword evidence="3 6" id="KW-0479">Metal-binding</keyword>
<dbReference type="STRING" id="415747.SAMN03097708_02456"/>
<evidence type="ECO:0000256" key="2">
    <source>
        <dbReference type="ARBA" id="ARBA00022617"/>
    </source>
</evidence>
<dbReference type="PROSITE" id="PS51007">
    <property type="entry name" value="CYTC"/>
    <property type="match status" value="1"/>
</dbReference>
<dbReference type="RefSeq" id="WP_092997509.1">
    <property type="nucleotide sequence ID" value="NZ_FMWD01000007.1"/>
</dbReference>
<keyword evidence="4" id="KW-0249">Electron transport</keyword>
<name>A0A1G5QPR5_9GAMM</name>
<gene>
    <name evidence="8" type="ORF">SAMN03097708_02456</name>
</gene>
<dbReference type="GO" id="GO:0009055">
    <property type="term" value="F:electron transfer activity"/>
    <property type="evidence" value="ECO:0007669"/>
    <property type="project" value="InterPro"/>
</dbReference>
<dbReference type="AlphaFoldDB" id="A0A1G5QPR5"/>
<dbReference type="OrthoDB" id="9779283at2"/>
<evidence type="ECO:0000256" key="6">
    <source>
        <dbReference type="PROSITE-ProRule" id="PRU00433"/>
    </source>
</evidence>
<dbReference type="Gene3D" id="1.10.760.10">
    <property type="entry name" value="Cytochrome c-like domain"/>
    <property type="match status" value="1"/>
</dbReference>
<accession>A0A1G5QPR5</accession>
<dbReference type="InterPro" id="IPR051811">
    <property type="entry name" value="Cytochrome_c550/c551-like"/>
</dbReference>
<evidence type="ECO:0000256" key="5">
    <source>
        <dbReference type="ARBA" id="ARBA00023004"/>
    </source>
</evidence>
<evidence type="ECO:0000256" key="4">
    <source>
        <dbReference type="ARBA" id="ARBA00022982"/>
    </source>
</evidence>
<evidence type="ECO:0000313" key="8">
    <source>
        <dbReference type="EMBL" id="SCZ63301.1"/>
    </source>
</evidence>
<dbReference type="PANTHER" id="PTHR37823:SF1">
    <property type="entry name" value="CYTOCHROME C-553-LIKE"/>
    <property type="match status" value="1"/>
</dbReference>
<sequence length="141" mass="15325">MRIALVLVVALLASLAVLDWMAPDAESRRDSAAMPLESGAGDPGAGAQLFEAECIQCHGADLKGTQEGPPLIHPYYRPDHHADLAFYMAIRDGVVQHHWNFGDMPPVPVIDRDQARDIVTFIRQAQREAGLLDDTGDVAAQ</sequence>
<dbReference type="EMBL" id="FMWD01000007">
    <property type="protein sequence ID" value="SCZ63301.1"/>
    <property type="molecule type" value="Genomic_DNA"/>
</dbReference>